<dbReference type="Pfam" id="PF00563">
    <property type="entry name" value="EAL"/>
    <property type="match status" value="1"/>
</dbReference>
<dbReference type="GO" id="GO:0071111">
    <property type="term" value="F:cyclic-guanylate-specific phosphodiesterase activity"/>
    <property type="evidence" value="ECO:0007669"/>
    <property type="project" value="InterPro"/>
</dbReference>
<dbReference type="Proteomes" id="UP000198650">
    <property type="component" value="Unassembled WGS sequence"/>
</dbReference>
<organism evidence="2 3">
    <name type="scientific">Parageobacillus thermantarcticus</name>
    <dbReference type="NCBI Taxonomy" id="186116"/>
    <lineage>
        <taxon>Bacteria</taxon>
        <taxon>Bacillati</taxon>
        <taxon>Bacillota</taxon>
        <taxon>Bacilli</taxon>
        <taxon>Bacillales</taxon>
        <taxon>Anoxybacillaceae</taxon>
        <taxon>Parageobacillus</taxon>
    </lineage>
</organism>
<dbReference type="PROSITE" id="PS50883">
    <property type="entry name" value="EAL"/>
    <property type="match status" value="1"/>
</dbReference>
<keyword evidence="3" id="KW-1185">Reference proteome</keyword>
<dbReference type="SUPFAM" id="SSF141868">
    <property type="entry name" value="EAL domain-like"/>
    <property type="match status" value="1"/>
</dbReference>
<feature type="domain" description="EAL" evidence="1">
    <location>
        <begin position="8"/>
        <end position="178"/>
    </location>
</feature>
<dbReference type="Gene3D" id="3.20.20.450">
    <property type="entry name" value="EAL domain"/>
    <property type="match status" value="1"/>
</dbReference>
<dbReference type="PANTHER" id="PTHR33121:SF76">
    <property type="entry name" value="SIGNALING PROTEIN"/>
    <property type="match status" value="1"/>
</dbReference>
<sequence>MSDENRIVLQEAILLDSIIRNKRFYHVFQPIYALKDSRVFAYEALLRCEFFPNPELLFQLAMKQSRLYELDIFSIYHALTSFHMRSIPLFINVYPSTIVHPAFPDFLQKLKSICSSRKNIVLEINESEKISDMDLLKLTFRTLTRSKQRIFYLVFQNNFLTNTTSDGYPFFTIAGRSV</sequence>
<dbReference type="STRING" id="186116.SAMN05192569_10742"/>
<evidence type="ECO:0000313" key="3">
    <source>
        <dbReference type="Proteomes" id="UP000198650"/>
    </source>
</evidence>
<gene>
    <name evidence="2" type="ORF">SAMN05192569_10742</name>
</gene>
<accession>A0A1I0TXS9</accession>
<reference evidence="3" key="1">
    <citation type="submission" date="2016-10" db="EMBL/GenBank/DDBJ databases">
        <authorList>
            <person name="Varghese N."/>
            <person name="Submissions S."/>
        </authorList>
    </citation>
    <scope>NUCLEOTIDE SEQUENCE [LARGE SCALE GENOMIC DNA]</scope>
    <source>
        <strain evidence="3">M1</strain>
    </source>
</reference>
<dbReference type="InterPro" id="IPR001633">
    <property type="entry name" value="EAL_dom"/>
</dbReference>
<evidence type="ECO:0000313" key="2">
    <source>
        <dbReference type="EMBL" id="SFA56470.1"/>
    </source>
</evidence>
<protein>
    <submittedName>
        <fullName evidence="2">EAL domain-containing protein</fullName>
    </submittedName>
</protein>
<dbReference type="RefSeq" id="WP_208601836.1">
    <property type="nucleotide sequence ID" value="NZ_FOJS01000074.1"/>
</dbReference>
<dbReference type="InterPro" id="IPR050706">
    <property type="entry name" value="Cyclic-di-GMP_PDE-like"/>
</dbReference>
<name>A0A1I0TXS9_9BACL</name>
<dbReference type="AlphaFoldDB" id="A0A1I0TXS9"/>
<evidence type="ECO:0000259" key="1">
    <source>
        <dbReference type="PROSITE" id="PS50883"/>
    </source>
</evidence>
<dbReference type="PANTHER" id="PTHR33121">
    <property type="entry name" value="CYCLIC DI-GMP PHOSPHODIESTERASE PDEF"/>
    <property type="match status" value="1"/>
</dbReference>
<proteinExistence type="predicted"/>
<dbReference type="InterPro" id="IPR035919">
    <property type="entry name" value="EAL_sf"/>
</dbReference>
<dbReference type="EMBL" id="FOJS01000074">
    <property type="protein sequence ID" value="SFA56470.1"/>
    <property type="molecule type" value="Genomic_DNA"/>
</dbReference>